<name>A0A2T4I876_9SPHN</name>
<dbReference type="InterPro" id="IPR003423">
    <property type="entry name" value="OMP_efflux"/>
</dbReference>
<feature type="chain" id="PRO_5015705596" evidence="4">
    <location>
        <begin position="27"/>
        <end position="436"/>
    </location>
</feature>
<keyword evidence="6" id="KW-1185">Reference proteome</keyword>
<evidence type="ECO:0000313" key="5">
    <source>
        <dbReference type="EMBL" id="PTD27676.1"/>
    </source>
</evidence>
<evidence type="ECO:0000256" key="3">
    <source>
        <dbReference type="SAM" id="MobiDB-lite"/>
    </source>
</evidence>
<evidence type="ECO:0000256" key="1">
    <source>
        <dbReference type="ARBA" id="ARBA00007613"/>
    </source>
</evidence>
<evidence type="ECO:0000313" key="6">
    <source>
        <dbReference type="Proteomes" id="UP000241206"/>
    </source>
</evidence>
<comment type="similarity">
    <text evidence="1">Belongs to the outer membrane factor (OMF) (TC 1.B.17) family.</text>
</comment>
<keyword evidence="2" id="KW-0175">Coiled coil</keyword>
<feature type="coiled-coil region" evidence="2">
    <location>
        <begin position="258"/>
        <end position="285"/>
    </location>
</feature>
<dbReference type="Proteomes" id="UP000241206">
    <property type="component" value="Unassembled WGS sequence"/>
</dbReference>
<dbReference type="InterPro" id="IPR010131">
    <property type="entry name" value="MdtP/NodT-like"/>
</dbReference>
<dbReference type="PANTHER" id="PTHR30203">
    <property type="entry name" value="OUTER MEMBRANE CATION EFFLUX PROTEIN"/>
    <property type="match status" value="1"/>
</dbReference>
<dbReference type="EMBL" id="PHHF01000004">
    <property type="protein sequence ID" value="PTD27676.1"/>
    <property type="molecule type" value="Genomic_DNA"/>
</dbReference>
<sequence length="436" mass="45822">MHRKTAAATAAALVAAFAAAPAAAQATTSEMAGPPAPSMAPSVRTGPLPAKLTLSKALEEAEARSPALAAARAEVDAARGRLRQAKFRFNPVLNVEVENFAGTGPYSGFNGTETTVSVNQRLDIGGRRKARMTLAEAELAAQEYRFAIARADLGQQVRNLFALGVSARDNLALARENEARARELTRIARELVDAGKEPPLRGLRAEAALAQATAALRTAEADEVTARRSLAAIFGVDIPPTELVGGDMLPPPRSVDAMATLDVRLAEAERVIAEAQLRQARAEGRLDPSVGVGVRQLRETGDRALIASLSVPLPVFDRNQGNVAAARSGTQAAEARRNNVLANTQAQIANARSVLAAAEARVTALEGSGIGQAREALRLAQLSYRAGKSSLLELLDAQQAYASTQAELIAARRARAEAQATLERQAATANDVETSQ</sequence>
<proteinExistence type="inferred from homology"/>
<dbReference type="PANTHER" id="PTHR30203:SF24">
    <property type="entry name" value="BLR4935 PROTEIN"/>
    <property type="match status" value="1"/>
</dbReference>
<dbReference type="SUPFAM" id="SSF56954">
    <property type="entry name" value="Outer membrane efflux proteins (OEP)"/>
    <property type="match status" value="1"/>
</dbReference>
<feature type="signal peptide" evidence="4">
    <location>
        <begin position="1"/>
        <end position="26"/>
    </location>
</feature>
<evidence type="ECO:0000256" key="2">
    <source>
        <dbReference type="SAM" id="Coils"/>
    </source>
</evidence>
<protein>
    <submittedName>
        <fullName evidence="5">TolC family protein</fullName>
    </submittedName>
</protein>
<dbReference type="RefSeq" id="WP_107393664.1">
    <property type="nucleotide sequence ID" value="NZ_PHHF01000004.1"/>
</dbReference>
<evidence type="ECO:0000256" key="4">
    <source>
        <dbReference type="SAM" id="SignalP"/>
    </source>
</evidence>
<accession>A0A2T4I876</accession>
<dbReference type="AlphaFoldDB" id="A0A2T4I876"/>
<dbReference type="Gene3D" id="1.20.1600.10">
    <property type="entry name" value="Outer membrane efflux proteins (OEP)"/>
    <property type="match status" value="1"/>
</dbReference>
<comment type="caution">
    <text evidence="5">The sequence shown here is derived from an EMBL/GenBank/DDBJ whole genome shotgun (WGS) entry which is preliminary data.</text>
</comment>
<gene>
    <name evidence="5" type="ORF">CV103_00985</name>
</gene>
<keyword evidence="4" id="KW-0732">Signal</keyword>
<dbReference type="GO" id="GO:0015562">
    <property type="term" value="F:efflux transmembrane transporter activity"/>
    <property type="evidence" value="ECO:0007669"/>
    <property type="project" value="InterPro"/>
</dbReference>
<reference evidence="5 6" key="1">
    <citation type="submission" date="2017-11" db="EMBL/GenBank/DDBJ databases">
        <title>Sphingomonas oleivorans sp. nov., isolated from oil-contaminated soil.</title>
        <authorList>
            <person name="Wang L."/>
            <person name="Chen L."/>
        </authorList>
    </citation>
    <scope>NUCLEOTIDE SEQUENCE [LARGE SCALE GENOMIC DNA]</scope>
    <source>
        <strain evidence="5 6">K101</strain>
    </source>
</reference>
<dbReference type="Pfam" id="PF02321">
    <property type="entry name" value="OEP"/>
    <property type="match status" value="2"/>
</dbReference>
<organism evidence="5 6">
    <name type="scientific">Edaphosphingomonas fennica</name>
    <dbReference type="NCBI Taxonomy" id="114404"/>
    <lineage>
        <taxon>Bacteria</taxon>
        <taxon>Pseudomonadati</taxon>
        <taxon>Pseudomonadota</taxon>
        <taxon>Alphaproteobacteria</taxon>
        <taxon>Sphingomonadales</taxon>
        <taxon>Rhizorhabdaceae</taxon>
        <taxon>Edaphosphingomonas</taxon>
    </lineage>
</organism>
<feature type="region of interest" description="Disordered" evidence="3">
    <location>
        <begin position="28"/>
        <end position="47"/>
    </location>
</feature>